<evidence type="ECO:0000313" key="9">
    <source>
        <dbReference type="EMBL" id="CCG84453.1"/>
    </source>
</evidence>
<evidence type="ECO:0000313" key="10">
    <source>
        <dbReference type="Proteomes" id="UP000013776"/>
    </source>
</evidence>
<evidence type="ECO:0000256" key="5">
    <source>
        <dbReference type="ARBA" id="ARBA00023204"/>
    </source>
</evidence>
<dbReference type="AlphaFoldDB" id="R4XFJ9"/>
<feature type="region of interest" description="Disordered" evidence="8">
    <location>
        <begin position="419"/>
        <end position="439"/>
    </location>
</feature>
<evidence type="ECO:0000256" key="2">
    <source>
        <dbReference type="ARBA" id="ARBA00006661"/>
    </source>
</evidence>
<feature type="region of interest" description="Disordered" evidence="8">
    <location>
        <begin position="169"/>
        <end position="203"/>
    </location>
</feature>
<feature type="compositionally biased region" description="Basic residues" evidence="8">
    <location>
        <begin position="502"/>
        <end position="511"/>
    </location>
</feature>
<organism evidence="9 10">
    <name type="scientific">Taphrina deformans (strain PYCC 5710 / ATCC 11124 / CBS 356.35 / IMI 108563 / JCM 9778 / NBRC 8474)</name>
    <name type="common">Peach leaf curl fungus</name>
    <name type="synonym">Lalaria deformans</name>
    <dbReference type="NCBI Taxonomy" id="1097556"/>
    <lineage>
        <taxon>Eukaryota</taxon>
        <taxon>Fungi</taxon>
        <taxon>Dikarya</taxon>
        <taxon>Ascomycota</taxon>
        <taxon>Taphrinomycotina</taxon>
        <taxon>Taphrinomycetes</taxon>
        <taxon>Taphrinales</taxon>
        <taxon>Taphrinaceae</taxon>
        <taxon>Taphrina</taxon>
    </lineage>
</organism>
<dbReference type="GO" id="GO:0006310">
    <property type="term" value="P:DNA recombination"/>
    <property type="evidence" value="ECO:0007669"/>
    <property type="project" value="UniProtKB-KW"/>
</dbReference>
<keyword evidence="4" id="KW-0233">DNA recombination</keyword>
<comment type="caution">
    <text evidence="9">The sequence shown here is derived from an EMBL/GenBank/DDBJ whole genome shotgun (WGS) entry which is preliminary data.</text>
</comment>
<feature type="region of interest" description="Disordered" evidence="8">
    <location>
        <begin position="644"/>
        <end position="714"/>
    </location>
</feature>
<dbReference type="Proteomes" id="UP000013776">
    <property type="component" value="Unassembled WGS sequence"/>
</dbReference>
<comment type="subcellular location">
    <subcellularLocation>
        <location evidence="1">Nucleus</location>
    </subcellularLocation>
</comment>
<proteinExistence type="inferred from homology"/>
<keyword evidence="6" id="KW-0539">Nucleus</keyword>
<keyword evidence="3" id="KW-0227">DNA damage</keyword>
<dbReference type="GO" id="GO:0006281">
    <property type="term" value="P:DNA repair"/>
    <property type="evidence" value="ECO:0007669"/>
    <property type="project" value="UniProtKB-KW"/>
</dbReference>
<feature type="compositionally biased region" description="Basic residues" evidence="8">
    <location>
        <begin position="118"/>
        <end position="127"/>
    </location>
</feature>
<evidence type="ECO:0000256" key="7">
    <source>
        <dbReference type="ARBA" id="ARBA00029496"/>
    </source>
</evidence>
<dbReference type="Pfam" id="PF09494">
    <property type="entry name" value="Slx4"/>
    <property type="match status" value="1"/>
</dbReference>
<protein>
    <recommendedName>
        <fullName evidence="7">Structure-specific endonuclease subunit SLX4</fullName>
    </recommendedName>
</protein>
<reference evidence="9 10" key="1">
    <citation type="journal article" date="2013" name="MBio">
        <title>Genome sequencing of the plant pathogen Taphrina deformans, the causal agent of peach leaf curl.</title>
        <authorList>
            <person name="Cisse O.H."/>
            <person name="Almeida J.M.G.C.F."/>
            <person name="Fonseca A."/>
            <person name="Kumar A.A."/>
            <person name="Salojaervi J."/>
            <person name="Overmyer K."/>
            <person name="Hauser P.M."/>
            <person name="Pagni M."/>
        </authorList>
    </citation>
    <scope>NUCLEOTIDE SEQUENCE [LARGE SCALE GENOMIC DNA]</scope>
    <source>
        <strain evidence="10">PYCC 5710 / ATCC 11124 / CBS 356.35 / IMI 108563 / JCM 9778 / NBRC 8474</strain>
    </source>
</reference>
<comment type="similarity">
    <text evidence="2">Belongs to the SLX4 family.</text>
</comment>
<feature type="compositionally biased region" description="Polar residues" evidence="8">
    <location>
        <begin position="577"/>
        <end position="587"/>
    </location>
</feature>
<dbReference type="GO" id="GO:0033557">
    <property type="term" value="C:Slx1-Slx4 complex"/>
    <property type="evidence" value="ECO:0007669"/>
    <property type="project" value="InterPro"/>
</dbReference>
<evidence type="ECO:0000256" key="8">
    <source>
        <dbReference type="SAM" id="MobiDB-lite"/>
    </source>
</evidence>
<feature type="region of interest" description="Disordered" evidence="8">
    <location>
        <begin position="494"/>
        <end position="595"/>
    </location>
</feature>
<dbReference type="InterPro" id="IPR018574">
    <property type="entry name" value="Structure-sp_endonuc_su_Slx4"/>
</dbReference>
<feature type="compositionally biased region" description="Polar residues" evidence="8">
    <location>
        <begin position="542"/>
        <end position="560"/>
    </location>
</feature>
<dbReference type="GO" id="GO:0006260">
    <property type="term" value="P:DNA replication"/>
    <property type="evidence" value="ECO:0007669"/>
    <property type="project" value="InterPro"/>
</dbReference>
<dbReference type="STRING" id="1097556.R4XFJ9"/>
<keyword evidence="5" id="KW-0234">DNA repair</keyword>
<sequence length="831" mass="91584">MSVQARAADVIEITDNESPRQNNKHNNDTSHAIDDSLASVQLPDLTEILAGFNTRNSTEATLPEQETDEVRAFGKTISQFNFAQSDLNITKLNGKAPRKPRIPKAPKEPKPSKEKVARAPKVKRTPKKPVTVTERAIAPFLSRQAHDDVQTGTPSILEFLSPGRYDKATAAPSAKLSKRKKAQVKDDELPKLSTPKTARKKHRDQNLVYPETPCSQPKDSMNILNPSKLISLSKGHFSAGNRCPEGRLTDGGPREITSNQEGLRHPDDDDQLLDLTCLPWRICDANSLQTDNPGLEETMDLVDKLDNDSDVDTDPRDLQTYLDELVEVTDAEASDNDAFPVMLSKAPANVRSETMDSLRSLLSEPVLIEKLDTPSAIGSPRLETSIKRMRKLSNVPKRIVSPKLKTDSSPKTAQILQIHSDSSPHTVPDQEQVVPTPNKETDISVISEKTTYILSSSPPLIADTPDDDAAAAVQTGKLDALPRISSPTMSFRINESAEKVTRPRGRPRKHHPIETHAQKLDTRPSEASSSKIPLVIKEGDLTMSSSTKTSASRQKPSTIEQNKDYWIVPDSEDDESFQSGVPSTNVSPAKPATTTKAAPDFKDYTTLQLQTELSRFGFKVSKNRAGMVDLLHKCWLAKQEQAVKEQGSAPTTTARTGNGSPGKSGAGIEPLPDSPVLDLTSADGLVPPTRVPSSTVKESREQRQARVAEEKMARARARTVKAEQKAAQKVAEAEARRVQKLALREATEASRAVEVQTLCRNLTALLRSGDGHVWWIRILKYEPIVLEDFVEWLRDARGIVTEVDTVRDYFDGKGVCCVRRITRSGKGRKRF</sequence>
<evidence type="ECO:0000256" key="3">
    <source>
        <dbReference type="ARBA" id="ARBA00022763"/>
    </source>
</evidence>
<evidence type="ECO:0000256" key="4">
    <source>
        <dbReference type="ARBA" id="ARBA00023172"/>
    </source>
</evidence>
<name>R4XFJ9_TAPDE</name>
<keyword evidence="10" id="KW-1185">Reference proteome</keyword>
<dbReference type="EMBL" id="CAHR02000243">
    <property type="protein sequence ID" value="CCG84453.1"/>
    <property type="molecule type" value="Genomic_DNA"/>
</dbReference>
<gene>
    <name evidence="9" type="ORF">TAPDE_004680</name>
</gene>
<evidence type="ECO:0000256" key="6">
    <source>
        <dbReference type="ARBA" id="ARBA00023242"/>
    </source>
</evidence>
<evidence type="ECO:0000256" key="1">
    <source>
        <dbReference type="ARBA" id="ARBA00004123"/>
    </source>
</evidence>
<feature type="compositionally biased region" description="Basic and acidic residues" evidence="8">
    <location>
        <begin position="697"/>
        <end position="713"/>
    </location>
</feature>
<feature type="compositionally biased region" description="Basic and acidic residues" evidence="8">
    <location>
        <begin position="105"/>
        <end position="117"/>
    </location>
</feature>
<dbReference type="VEuPathDB" id="FungiDB:TAPDE_004680"/>
<feature type="compositionally biased region" description="Polar residues" evidence="8">
    <location>
        <begin position="648"/>
        <end position="658"/>
    </location>
</feature>
<dbReference type="OrthoDB" id="5349119at2759"/>
<feature type="region of interest" description="Disordered" evidence="8">
    <location>
        <begin position="92"/>
        <end position="128"/>
    </location>
</feature>
<feature type="compositionally biased region" description="Basic and acidic residues" evidence="8">
    <location>
        <begin position="512"/>
        <end position="524"/>
    </location>
</feature>
<accession>R4XFJ9</accession>
<dbReference type="eggNOG" id="ENOG502R79Y">
    <property type="taxonomic scope" value="Eukaryota"/>
</dbReference>
<feature type="region of interest" description="Disordered" evidence="8">
    <location>
        <begin position="1"/>
        <end position="32"/>
    </location>
</feature>